<sequence length="819" mass="87512">MTASSKPAFSPEEIAAEGLKPEEYEEIVRRLGRHPNKAELGMFGVMWSEHCCYKNSRPLLKQFPTTGPRILVGPGENAGVVDLGDGLQLAFKIESHNHPSAVEPFQGAATGVGGILRDIFTMGARPIALLNSLRFGSLEDTKTQRLFSGVVAGISHYGNCVGVPTVGGEVYFDSAYSGNPLVNVMALGLMETPEIVKSGASGLGNPVLYVGSTTGRDGMGGASFASAELSDESLDNRPAVQVGDPFLEKSLIEACLEAFKTGAVVAAQDMGAAGITCSTSEMAAKGGVGIELDLDKIPVRESGMVPYEYLLSESQERMLFVAHKGREQELIDIFHRWGLQAVVAGEVIAEPIVRILFQGGIAAEIPAEALAENTPLYERELLTEPPEYAIKAWEWTPDSLPACTTAGIEIQGSLQSWNDILLTLLDTPTIASKRWVYRQYDHQVQNNTVILPGGADAAVVRLRPLEDGGSGGGGRGQGAGGREQGDEENSSPTSSSPSSPSETPTPQSAVAATVDCNPRYVYLDPYEGAKAVVAEAARNLSCVGAEPLAVTDNLNFGSPEKPIGYWQLAEACRGLAEGCRELATPVTGGNVSLYNETFDSEGNPQPIYPTPVVGMVGLIPDLSKICGQAWQAEGDIIYLLGLPLESKVELGASEYLATIHNTVAGHPPRVDFELERCVQKVCREGIRNGWIRSAHDCAEGGLAVALAECCIAGKLGAEINLGLASSISQRWDEVLFSEGGARIIVSVALEHQEVWESLLNEQLANYWQQLGKVSNSNTDLGVLTSDNQSLIKVRIEDMSDRYSHAIERRLKGAELKVMS</sequence>
<dbReference type="Pfam" id="PF02769">
    <property type="entry name" value="AIRS_C"/>
    <property type="match status" value="2"/>
</dbReference>
<dbReference type="PANTHER" id="PTHR43555:SF1">
    <property type="entry name" value="PHOSPHORIBOSYLFORMYLGLYCINAMIDINE SYNTHASE SUBUNIT PURL"/>
    <property type="match status" value="1"/>
</dbReference>
<evidence type="ECO:0000313" key="13">
    <source>
        <dbReference type="EMBL" id="NEU72034.1"/>
    </source>
</evidence>
<dbReference type="HAMAP" id="MF_00420">
    <property type="entry name" value="PurL_2"/>
    <property type="match status" value="1"/>
</dbReference>
<evidence type="ECO:0000256" key="6">
    <source>
        <dbReference type="ARBA" id="ARBA00022840"/>
    </source>
</evidence>
<evidence type="ECO:0000256" key="9">
    <source>
        <dbReference type="SAM" id="MobiDB-lite"/>
    </source>
</evidence>
<dbReference type="SUPFAM" id="SSF55326">
    <property type="entry name" value="PurM N-terminal domain-like"/>
    <property type="match status" value="2"/>
</dbReference>
<dbReference type="EC" id="6.3.5.3" evidence="8"/>
<keyword evidence="4 8" id="KW-0547">Nucleotide-binding</keyword>
<comment type="similarity">
    <text evidence="8">Belongs to the FGAMS family.</text>
</comment>
<dbReference type="NCBIfam" id="TIGR01736">
    <property type="entry name" value="FGAM_synth_II"/>
    <property type="match status" value="1"/>
</dbReference>
<feature type="binding site" evidence="8">
    <location>
        <position position="117"/>
    </location>
    <ligand>
        <name>substrate</name>
    </ligand>
</feature>
<dbReference type="RefSeq" id="WP_039753723.1">
    <property type="nucleotide sequence ID" value="NZ_JTCM02000007.1"/>
</dbReference>
<keyword evidence="6 8" id="KW-0067">ATP-binding</keyword>
<dbReference type="GO" id="GO:0005737">
    <property type="term" value="C:cytoplasm"/>
    <property type="evidence" value="ECO:0007669"/>
    <property type="project" value="UniProtKB-SubCell"/>
</dbReference>
<comment type="pathway">
    <text evidence="8">Purine metabolism; IMP biosynthesis via de novo pathway; 5-amino-1-(5-phospho-D-ribosyl)imidazole from N(2)-formyl-N(1)-(5-phospho-D-ribosyl)glycinamide: step 1/2.</text>
</comment>
<evidence type="ECO:0000256" key="5">
    <source>
        <dbReference type="ARBA" id="ARBA00022755"/>
    </source>
</evidence>
<dbReference type="GO" id="GO:0000287">
    <property type="term" value="F:magnesium ion binding"/>
    <property type="evidence" value="ECO:0007669"/>
    <property type="project" value="UniProtKB-UniRule"/>
</dbReference>
<evidence type="ECO:0000256" key="2">
    <source>
        <dbReference type="ARBA" id="ARBA00022598"/>
    </source>
</evidence>
<feature type="binding site" evidence="8">
    <location>
        <position position="118"/>
    </location>
    <ligand>
        <name>Mg(2+)</name>
        <dbReference type="ChEBI" id="CHEBI:18420"/>
        <label>2</label>
    </ligand>
</feature>
<dbReference type="InterPro" id="IPR041609">
    <property type="entry name" value="PurL_linker"/>
</dbReference>
<dbReference type="GO" id="GO:0004642">
    <property type="term" value="F:phosphoribosylformylglycinamidine synthase activity"/>
    <property type="evidence" value="ECO:0007669"/>
    <property type="project" value="UniProtKB-UniRule"/>
</dbReference>
<keyword evidence="7 8" id="KW-0460">Magnesium</keyword>
<feature type="domain" description="PurM-like C-terminal" evidence="11">
    <location>
        <begin position="204"/>
        <end position="354"/>
    </location>
</feature>
<keyword evidence="5 8" id="KW-0658">Purine biosynthesis</keyword>
<dbReference type="UniPathway" id="UPA00074">
    <property type="reaction ID" value="UER00128"/>
</dbReference>
<feature type="region of interest" description="Disordered" evidence="9">
    <location>
        <begin position="464"/>
        <end position="509"/>
    </location>
</feature>
<keyword evidence="1 8" id="KW-0963">Cytoplasm</keyword>
<feature type="domain" description="PurM-like N-terminal" evidence="10">
    <location>
        <begin position="506"/>
        <end position="619"/>
    </location>
</feature>
<comment type="function">
    <text evidence="8">Part of the phosphoribosylformylglycinamidine synthase complex involved in the purines biosynthetic pathway. Catalyzes the ATP-dependent conversion of formylglycinamide ribonucleotide (FGAR) and glutamine to yield formylglycinamidine ribonucleotide (FGAM) and glutamate. The FGAM synthase complex is composed of three subunits. PurQ produces an ammonia molecule by converting glutamine to glutamate. PurL transfers the ammonia molecule to FGAR to form FGAM in an ATP-dependent manner. PurS interacts with PurQ and PurL and is thought to assist in the transfer of the ammonia molecule from PurQ to PurL.</text>
</comment>
<feature type="binding site" evidence="8">
    <location>
        <position position="269"/>
    </location>
    <ligand>
        <name>Mg(2+)</name>
        <dbReference type="ChEBI" id="CHEBI:18420"/>
        <label>2</label>
    </ligand>
</feature>
<dbReference type="InterPro" id="IPR036676">
    <property type="entry name" value="PurM-like_C_sf"/>
</dbReference>
<dbReference type="SUPFAM" id="SSF56042">
    <property type="entry name" value="PurM C-terminal domain-like"/>
    <property type="match status" value="2"/>
</dbReference>
<evidence type="ECO:0000259" key="12">
    <source>
        <dbReference type="Pfam" id="PF18072"/>
    </source>
</evidence>
<feature type="compositionally biased region" description="Low complexity" evidence="9">
    <location>
        <begin position="490"/>
        <end position="508"/>
    </location>
</feature>
<evidence type="ECO:0000256" key="1">
    <source>
        <dbReference type="ARBA" id="ARBA00022490"/>
    </source>
</evidence>
<feature type="binding site" evidence="8">
    <location>
        <position position="53"/>
    </location>
    <ligand>
        <name>ATP</name>
        <dbReference type="ChEBI" id="CHEBI:30616"/>
    </ligand>
</feature>
<comment type="caution">
    <text evidence="8">Lacks conserved residue(s) required for the propagation of feature annotation.</text>
</comment>
<keyword evidence="14" id="KW-1185">Reference proteome</keyword>
<feature type="binding site" evidence="8">
    <location>
        <begin position="95"/>
        <end position="98"/>
    </location>
    <ligand>
        <name>substrate</name>
    </ligand>
</feature>
<dbReference type="EMBL" id="JTCM02000007">
    <property type="protein sequence ID" value="NEU72034.1"/>
    <property type="molecule type" value="Genomic_DNA"/>
</dbReference>
<dbReference type="Proteomes" id="UP000031549">
    <property type="component" value="Unassembled WGS sequence"/>
</dbReference>
<comment type="subunit">
    <text evidence="8">Monomer. Part of the FGAM synthase complex composed of 1 PurL, 1 PurQ and 2 PurS subunits.</text>
</comment>
<evidence type="ECO:0000259" key="11">
    <source>
        <dbReference type="Pfam" id="PF02769"/>
    </source>
</evidence>
<dbReference type="InterPro" id="IPR036921">
    <property type="entry name" value="PurM-like_N_sf"/>
</dbReference>
<proteinExistence type="inferred from homology"/>
<feature type="binding site" evidence="8">
    <location>
        <position position="590"/>
    </location>
    <ligand>
        <name>Mg(2+)</name>
        <dbReference type="ChEBI" id="CHEBI:18420"/>
        <label>1</label>
    </ligand>
</feature>
<comment type="caution">
    <text evidence="13">The sequence shown here is derived from an EMBL/GenBank/DDBJ whole genome shotgun (WGS) entry which is preliminary data.</text>
</comment>
<keyword evidence="2 8" id="KW-0436">Ligase</keyword>
<comment type="catalytic activity">
    <reaction evidence="8">
        <text>N(2)-formyl-N(1)-(5-phospho-beta-D-ribosyl)glycinamide + L-glutamine + ATP + H2O = 2-formamido-N(1)-(5-O-phospho-beta-D-ribosyl)acetamidine + L-glutamate + ADP + phosphate + H(+)</text>
        <dbReference type="Rhea" id="RHEA:17129"/>
        <dbReference type="ChEBI" id="CHEBI:15377"/>
        <dbReference type="ChEBI" id="CHEBI:15378"/>
        <dbReference type="ChEBI" id="CHEBI:29985"/>
        <dbReference type="ChEBI" id="CHEBI:30616"/>
        <dbReference type="ChEBI" id="CHEBI:43474"/>
        <dbReference type="ChEBI" id="CHEBI:58359"/>
        <dbReference type="ChEBI" id="CHEBI:147286"/>
        <dbReference type="ChEBI" id="CHEBI:147287"/>
        <dbReference type="ChEBI" id="CHEBI:456216"/>
        <dbReference type="EC" id="6.3.5.3"/>
    </reaction>
</comment>
<evidence type="ECO:0000313" key="14">
    <source>
        <dbReference type="Proteomes" id="UP000031549"/>
    </source>
</evidence>
<dbReference type="Pfam" id="PF18072">
    <property type="entry name" value="FGAR-AT_linker"/>
    <property type="match status" value="1"/>
</dbReference>
<keyword evidence="3 8" id="KW-0479">Metal-binding</keyword>
<feature type="domain" description="PurM-like N-terminal" evidence="10">
    <location>
        <begin position="75"/>
        <end position="190"/>
    </location>
</feature>
<feature type="binding site" evidence="8">
    <location>
        <position position="241"/>
    </location>
    <ligand>
        <name>substrate</name>
    </ligand>
</feature>
<dbReference type="InterPro" id="IPR010918">
    <property type="entry name" value="PurM-like_C_dom"/>
</dbReference>
<feature type="active site" description="Proton acceptor" evidence="8">
    <location>
        <position position="96"/>
    </location>
</feature>
<feature type="compositionally biased region" description="Gly residues" evidence="9">
    <location>
        <begin position="468"/>
        <end position="482"/>
    </location>
</feature>
<feature type="binding site" evidence="8">
    <location>
        <position position="552"/>
    </location>
    <ligand>
        <name>ATP</name>
        <dbReference type="ChEBI" id="CHEBI:30616"/>
    </ligand>
</feature>
<feature type="binding site" evidence="8">
    <location>
        <position position="94"/>
    </location>
    <ligand>
        <name>Mg(2+)</name>
        <dbReference type="ChEBI" id="CHEBI:18420"/>
        <label>1</label>
    </ligand>
</feature>
<name>A0A846H5V1_9CYAN</name>
<gene>
    <name evidence="8 13" type="primary">purL</name>
    <name evidence="13" type="ORF">PI95_005475</name>
</gene>
<dbReference type="PIRSF" id="PIRSF001587">
    <property type="entry name" value="FGAM_synthase_II"/>
    <property type="match status" value="1"/>
</dbReference>
<dbReference type="PANTHER" id="PTHR43555">
    <property type="entry name" value="PHOSPHORIBOSYLFORMYLGLYCINAMIDINE SYNTHASE SUBUNIT PURL"/>
    <property type="match status" value="1"/>
</dbReference>
<organism evidence="13 14">
    <name type="scientific">Hassallia byssoidea VB512170</name>
    <dbReference type="NCBI Taxonomy" id="1304833"/>
    <lineage>
        <taxon>Bacteria</taxon>
        <taxon>Bacillati</taxon>
        <taxon>Cyanobacteriota</taxon>
        <taxon>Cyanophyceae</taxon>
        <taxon>Nostocales</taxon>
        <taxon>Tolypothrichaceae</taxon>
        <taxon>Hassallia</taxon>
    </lineage>
</organism>
<feature type="domain" description="Phosphoribosylformylglycinamidine synthase linker" evidence="12">
    <location>
        <begin position="18"/>
        <end position="54"/>
    </location>
</feature>
<dbReference type="GO" id="GO:0005524">
    <property type="term" value="F:ATP binding"/>
    <property type="evidence" value="ECO:0007669"/>
    <property type="project" value="UniProtKB-UniRule"/>
</dbReference>
<dbReference type="InterPro" id="IPR016188">
    <property type="entry name" value="PurM-like_N"/>
</dbReference>
<dbReference type="Pfam" id="PF00586">
    <property type="entry name" value="AIRS"/>
    <property type="match status" value="2"/>
</dbReference>
<feature type="binding site" evidence="8">
    <location>
        <begin position="313"/>
        <end position="315"/>
    </location>
    <ligand>
        <name>substrate</name>
    </ligand>
</feature>
<feature type="domain" description="PurM-like C-terminal" evidence="11">
    <location>
        <begin position="633"/>
        <end position="777"/>
    </location>
</feature>
<evidence type="ECO:0000256" key="3">
    <source>
        <dbReference type="ARBA" id="ARBA00022723"/>
    </source>
</evidence>
<dbReference type="CDD" id="cd02203">
    <property type="entry name" value="PurL_repeat1"/>
    <property type="match status" value="1"/>
</dbReference>
<dbReference type="NCBIfam" id="NF002290">
    <property type="entry name" value="PRK01213.1"/>
    <property type="match status" value="1"/>
</dbReference>
<evidence type="ECO:0000256" key="7">
    <source>
        <dbReference type="ARBA" id="ARBA00022842"/>
    </source>
</evidence>
<protein>
    <recommendedName>
        <fullName evidence="8">Phosphoribosylformylglycinamidine synthase subunit PurL</fullName>
        <shortName evidence="8">FGAM synthase</shortName>
        <ecNumber evidence="8">6.3.5.3</ecNumber>
    </recommendedName>
    <alternativeName>
        <fullName evidence="8">Formylglycinamide ribonucleotide amidotransferase subunit II</fullName>
        <shortName evidence="8">FGAR amidotransferase II</shortName>
        <shortName evidence="8">FGAR-AT II</shortName>
    </alternativeName>
    <alternativeName>
        <fullName evidence="8">Glutamine amidotransferase PurL</fullName>
    </alternativeName>
    <alternativeName>
        <fullName evidence="8">Phosphoribosylformylglycinamidine synthase subunit II</fullName>
    </alternativeName>
</protein>
<feature type="binding site" evidence="8">
    <location>
        <position position="92"/>
    </location>
    <ligand>
        <name>ATP</name>
        <dbReference type="ChEBI" id="CHEBI:30616"/>
    </ligand>
</feature>
<dbReference type="Gene3D" id="3.90.650.10">
    <property type="entry name" value="PurM-like C-terminal domain"/>
    <property type="match status" value="2"/>
</dbReference>
<dbReference type="FunFam" id="3.30.1330.10:FF:000004">
    <property type="entry name" value="Phosphoribosylformylglycinamidine synthase subunit PurL"/>
    <property type="match status" value="1"/>
</dbReference>
<dbReference type="Gene3D" id="3.30.1330.10">
    <property type="entry name" value="PurM-like, N-terminal domain"/>
    <property type="match status" value="2"/>
</dbReference>
<evidence type="ECO:0000256" key="4">
    <source>
        <dbReference type="ARBA" id="ARBA00022741"/>
    </source>
</evidence>
<evidence type="ECO:0000256" key="8">
    <source>
        <dbReference type="HAMAP-Rule" id="MF_00420"/>
    </source>
</evidence>
<reference evidence="13 14" key="1">
    <citation type="journal article" date="2015" name="Genome Announc.">
        <title>Draft Genome Sequence of Cyanobacterium Hassallia byssoidea Strain VB512170, Isolated from Monuments in India.</title>
        <authorList>
            <person name="Singh D."/>
            <person name="Chandrababunaidu M.M."/>
            <person name="Panda A."/>
            <person name="Sen D."/>
            <person name="Bhattacharyya S."/>
            <person name="Adhikary S.P."/>
            <person name="Tripathy S."/>
        </authorList>
    </citation>
    <scope>NUCLEOTIDE SEQUENCE [LARGE SCALE GENOMIC DNA]</scope>
    <source>
        <strain evidence="13 14">VB512170</strain>
    </source>
</reference>
<dbReference type="InterPro" id="IPR010074">
    <property type="entry name" value="PRibForGlyAmidine_synth_PurL"/>
</dbReference>
<feature type="binding site" evidence="8">
    <location>
        <position position="592"/>
    </location>
    <ligand>
        <name>substrate</name>
    </ligand>
</feature>
<feature type="active site" evidence="8">
    <location>
        <position position="50"/>
    </location>
</feature>
<comment type="subcellular location">
    <subcellularLocation>
        <location evidence="8">Cytoplasm</location>
    </subcellularLocation>
</comment>
<accession>A0A846H5V1</accession>
<dbReference type="GO" id="GO:0006189">
    <property type="term" value="P:'de novo' IMP biosynthetic process"/>
    <property type="evidence" value="ECO:0007669"/>
    <property type="project" value="UniProtKB-UniRule"/>
</dbReference>
<dbReference type="CDD" id="cd02204">
    <property type="entry name" value="PurL_repeat2"/>
    <property type="match status" value="1"/>
</dbReference>
<evidence type="ECO:0000259" key="10">
    <source>
        <dbReference type="Pfam" id="PF00586"/>
    </source>
</evidence>
<feature type="binding site" evidence="8">
    <location>
        <position position="589"/>
    </location>
    <ligand>
        <name>ATP</name>
        <dbReference type="ChEBI" id="CHEBI:30616"/>
    </ligand>
</feature>
<dbReference type="AlphaFoldDB" id="A0A846H5V1"/>